<keyword evidence="2" id="KW-0479">Metal-binding</keyword>
<accession>A0AAE0HHJ6</accession>
<evidence type="ECO:0000256" key="1">
    <source>
        <dbReference type="ARBA" id="ARBA00005613"/>
    </source>
</evidence>
<dbReference type="GO" id="GO:0046872">
    <property type="term" value="F:metal ion binding"/>
    <property type="evidence" value="ECO:0007669"/>
    <property type="project" value="UniProtKB-KW"/>
</dbReference>
<feature type="compositionally biased region" description="Low complexity" evidence="4">
    <location>
        <begin position="53"/>
        <end position="77"/>
    </location>
</feature>
<keyword evidence="3" id="KW-0862">Zinc</keyword>
<evidence type="ECO:0000256" key="4">
    <source>
        <dbReference type="SAM" id="MobiDB-lite"/>
    </source>
</evidence>
<dbReference type="PROSITE" id="PS51792">
    <property type="entry name" value="YIPPEE"/>
    <property type="match status" value="1"/>
</dbReference>
<dbReference type="InterPro" id="IPR034751">
    <property type="entry name" value="Yippee"/>
</dbReference>
<evidence type="ECO:0000256" key="3">
    <source>
        <dbReference type="ARBA" id="ARBA00022833"/>
    </source>
</evidence>
<dbReference type="InterPro" id="IPR039058">
    <property type="entry name" value="Yippee_fam"/>
</dbReference>
<evidence type="ECO:0000313" key="7">
    <source>
        <dbReference type="Proteomes" id="UP001278766"/>
    </source>
</evidence>
<dbReference type="GeneID" id="87834668"/>
<comment type="caution">
    <text evidence="6">The sequence shown here is derived from an EMBL/GenBank/DDBJ whole genome shotgun (WGS) entry which is preliminary data.</text>
</comment>
<evidence type="ECO:0000259" key="5">
    <source>
        <dbReference type="PROSITE" id="PS51792"/>
    </source>
</evidence>
<dbReference type="Pfam" id="PF03226">
    <property type="entry name" value="Yippee-Mis18"/>
    <property type="match status" value="1"/>
</dbReference>
<organism evidence="6 7">
    <name type="scientific">Chaetomium fimeti</name>
    <dbReference type="NCBI Taxonomy" id="1854472"/>
    <lineage>
        <taxon>Eukaryota</taxon>
        <taxon>Fungi</taxon>
        <taxon>Dikarya</taxon>
        <taxon>Ascomycota</taxon>
        <taxon>Pezizomycotina</taxon>
        <taxon>Sordariomycetes</taxon>
        <taxon>Sordariomycetidae</taxon>
        <taxon>Sordariales</taxon>
        <taxon>Chaetomiaceae</taxon>
        <taxon>Chaetomium</taxon>
    </lineage>
</organism>
<dbReference type="AlphaFoldDB" id="A0AAE0HHJ6"/>
<gene>
    <name evidence="6" type="ORF">B0H64DRAFT_105783</name>
</gene>
<dbReference type="PANTHER" id="PTHR13848">
    <property type="entry name" value="PROTEIN YIPPEE-LIKE CG15309-RELATED"/>
    <property type="match status" value="1"/>
</dbReference>
<comment type="similarity">
    <text evidence="1">Belongs to the yippee family.</text>
</comment>
<feature type="compositionally biased region" description="Low complexity" evidence="4">
    <location>
        <begin position="132"/>
        <end position="145"/>
    </location>
</feature>
<evidence type="ECO:0000313" key="6">
    <source>
        <dbReference type="EMBL" id="KAK3296620.1"/>
    </source>
</evidence>
<feature type="domain" description="Yippee" evidence="5">
    <location>
        <begin position="138"/>
        <end position="236"/>
    </location>
</feature>
<reference evidence="6" key="1">
    <citation type="journal article" date="2023" name="Mol. Phylogenet. Evol.">
        <title>Genome-scale phylogeny and comparative genomics of the fungal order Sordariales.</title>
        <authorList>
            <person name="Hensen N."/>
            <person name="Bonometti L."/>
            <person name="Westerberg I."/>
            <person name="Brannstrom I.O."/>
            <person name="Guillou S."/>
            <person name="Cros-Aarteil S."/>
            <person name="Calhoun S."/>
            <person name="Haridas S."/>
            <person name="Kuo A."/>
            <person name="Mondo S."/>
            <person name="Pangilinan J."/>
            <person name="Riley R."/>
            <person name="LaButti K."/>
            <person name="Andreopoulos B."/>
            <person name="Lipzen A."/>
            <person name="Chen C."/>
            <person name="Yan M."/>
            <person name="Daum C."/>
            <person name="Ng V."/>
            <person name="Clum A."/>
            <person name="Steindorff A."/>
            <person name="Ohm R.A."/>
            <person name="Martin F."/>
            <person name="Silar P."/>
            <person name="Natvig D.O."/>
            <person name="Lalanne C."/>
            <person name="Gautier V."/>
            <person name="Ament-Velasquez S.L."/>
            <person name="Kruys A."/>
            <person name="Hutchinson M.I."/>
            <person name="Powell A.J."/>
            <person name="Barry K."/>
            <person name="Miller A.N."/>
            <person name="Grigoriev I.V."/>
            <person name="Debuchy R."/>
            <person name="Gladieux P."/>
            <person name="Hiltunen Thoren M."/>
            <person name="Johannesson H."/>
        </authorList>
    </citation>
    <scope>NUCLEOTIDE SEQUENCE</scope>
    <source>
        <strain evidence="6">CBS 168.71</strain>
    </source>
</reference>
<dbReference type="Proteomes" id="UP001278766">
    <property type="component" value="Unassembled WGS sequence"/>
</dbReference>
<evidence type="ECO:0000256" key="2">
    <source>
        <dbReference type="ARBA" id="ARBA00022723"/>
    </source>
</evidence>
<keyword evidence="7" id="KW-1185">Reference proteome</keyword>
<name>A0AAE0HHJ6_9PEZI</name>
<feature type="region of interest" description="Disordered" evidence="4">
    <location>
        <begin position="1"/>
        <end position="21"/>
    </location>
</feature>
<sequence length="333" mass="35217">MSSRRTSGPAPAPPTTKSLAFPRYLLPSLRIPFSRRRISEPAVQPSSDPPSPTSSTSSSSAVPSLSTSPTSPTTPSTHRLSRARPDTLRCKNCATDLAFQTQIVSKCFHGRHGRAYLVAPAPRTSPEQTGQTSSPAPTTTTTTNSPQPPTSPLPPYADDHHNNANDKVGPGPNLINIRFGAPEGRRLMTGYHVVADALCAVCGATVGWKYVAAEQAAQAYKVDCFILETRRVVGCRGWEDADVDGDGGDGDGAVDGQSAGVGAGLALDGRLLGAGGEAVGTEGWGADWRGKRDEELEAVVFDSEDEDECEDMFAGVWDASIVAWRRRSKAGRV</sequence>
<feature type="region of interest" description="Disordered" evidence="4">
    <location>
        <begin position="121"/>
        <end position="173"/>
    </location>
</feature>
<dbReference type="RefSeq" id="XP_062660134.1">
    <property type="nucleotide sequence ID" value="XM_062797720.1"/>
</dbReference>
<dbReference type="EMBL" id="JAUEPN010000003">
    <property type="protein sequence ID" value="KAK3296620.1"/>
    <property type="molecule type" value="Genomic_DNA"/>
</dbReference>
<dbReference type="InterPro" id="IPR004910">
    <property type="entry name" value="Yippee/Mis18/Cereblon"/>
</dbReference>
<feature type="region of interest" description="Disordered" evidence="4">
    <location>
        <begin position="36"/>
        <end position="83"/>
    </location>
</feature>
<protein>
    <submittedName>
        <fullName evidence="6">Yippee zinc-binding/DNA-binding /Mis18, centromere assembly-domain-containing protein</fullName>
    </submittedName>
</protein>
<reference evidence="6" key="2">
    <citation type="submission" date="2023-06" db="EMBL/GenBank/DDBJ databases">
        <authorList>
            <consortium name="Lawrence Berkeley National Laboratory"/>
            <person name="Haridas S."/>
            <person name="Hensen N."/>
            <person name="Bonometti L."/>
            <person name="Westerberg I."/>
            <person name="Brannstrom I.O."/>
            <person name="Guillou S."/>
            <person name="Cros-Aarteil S."/>
            <person name="Calhoun S."/>
            <person name="Kuo A."/>
            <person name="Mondo S."/>
            <person name="Pangilinan J."/>
            <person name="Riley R."/>
            <person name="Labutti K."/>
            <person name="Andreopoulos B."/>
            <person name="Lipzen A."/>
            <person name="Chen C."/>
            <person name="Yanf M."/>
            <person name="Daum C."/>
            <person name="Ng V."/>
            <person name="Clum A."/>
            <person name="Steindorff A."/>
            <person name="Ohm R."/>
            <person name="Martin F."/>
            <person name="Silar P."/>
            <person name="Natvig D."/>
            <person name="Lalanne C."/>
            <person name="Gautier V."/>
            <person name="Ament-Velasquez S.L."/>
            <person name="Kruys A."/>
            <person name="Hutchinson M.I."/>
            <person name="Powell A.J."/>
            <person name="Barry K."/>
            <person name="Miller A.N."/>
            <person name="Grigoriev I.V."/>
            <person name="Debuchy R."/>
            <person name="Gladieux P."/>
            <person name="Thoren M.H."/>
            <person name="Johannesson H."/>
        </authorList>
    </citation>
    <scope>NUCLEOTIDE SEQUENCE</scope>
    <source>
        <strain evidence="6">CBS 168.71</strain>
    </source>
</reference>
<proteinExistence type="inferred from homology"/>
<feature type="compositionally biased region" description="Pro residues" evidence="4">
    <location>
        <begin position="146"/>
        <end position="155"/>
    </location>
</feature>